<feature type="transmembrane region" description="Helical" evidence="6">
    <location>
        <begin position="385"/>
        <end position="410"/>
    </location>
</feature>
<feature type="transmembrane region" description="Helical" evidence="6">
    <location>
        <begin position="345"/>
        <end position="365"/>
    </location>
</feature>
<dbReference type="InterPro" id="IPR050382">
    <property type="entry name" value="MFS_Na/Anion_cotransporter"/>
</dbReference>
<evidence type="ECO:0000259" key="7">
    <source>
        <dbReference type="PROSITE" id="PS50850"/>
    </source>
</evidence>
<feature type="transmembrane region" description="Helical" evidence="6">
    <location>
        <begin position="422"/>
        <end position="441"/>
    </location>
</feature>
<comment type="subcellular location">
    <subcellularLocation>
        <location evidence="1">Membrane</location>
        <topology evidence="1">Multi-pass membrane protein</topology>
    </subcellularLocation>
</comment>
<feature type="compositionally biased region" description="Basic and acidic residues" evidence="5">
    <location>
        <begin position="1"/>
        <end position="16"/>
    </location>
</feature>
<feature type="transmembrane region" description="Helical" evidence="6">
    <location>
        <begin position="447"/>
        <end position="469"/>
    </location>
</feature>
<dbReference type="GeneID" id="101860031"/>
<evidence type="ECO:0000256" key="6">
    <source>
        <dbReference type="SAM" id="Phobius"/>
    </source>
</evidence>
<dbReference type="InterPro" id="IPR011701">
    <property type="entry name" value="MFS"/>
</dbReference>
<feature type="transmembrane region" description="Helical" evidence="6">
    <location>
        <begin position="513"/>
        <end position="534"/>
    </location>
</feature>
<keyword evidence="8" id="KW-1185">Reference proteome</keyword>
<evidence type="ECO:0000256" key="1">
    <source>
        <dbReference type="ARBA" id="ARBA00004141"/>
    </source>
</evidence>
<evidence type="ECO:0000256" key="4">
    <source>
        <dbReference type="ARBA" id="ARBA00023136"/>
    </source>
</evidence>
<dbReference type="InterPro" id="IPR020846">
    <property type="entry name" value="MFS_dom"/>
</dbReference>
<feature type="transmembrane region" description="Helical" evidence="6">
    <location>
        <begin position="283"/>
        <end position="304"/>
    </location>
</feature>
<dbReference type="Proteomes" id="UP000694888">
    <property type="component" value="Unplaced"/>
</dbReference>
<evidence type="ECO:0000313" key="8">
    <source>
        <dbReference type="Proteomes" id="UP000694888"/>
    </source>
</evidence>
<reference evidence="9" key="1">
    <citation type="submission" date="2025-08" db="UniProtKB">
        <authorList>
            <consortium name="RefSeq"/>
        </authorList>
    </citation>
    <scope>IDENTIFICATION</scope>
</reference>
<dbReference type="PANTHER" id="PTHR11662">
    <property type="entry name" value="SOLUTE CARRIER FAMILY 17"/>
    <property type="match status" value="1"/>
</dbReference>
<feature type="transmembrane region" description="Helical" evidence="6">
    <location>
        <begin position="253"/>
        <end position="271"/>
    </location>
</feature>
<feature type="transmembrane region" description="Helical" evidence="6">
    <location>
        <begin position="481"/>
        <end position="501"/>
    </location>
</feature>
<dbReference type="PANTHER" id="PTHR11662:SF399">
    <property type="entry name" value="FI19708P1-RELATED"/>
    <property type="match status" value="1"/>
</dbReference>
<sequence>MSKASETDALKEKESASKNGNGTEAGDTDWSKVPFWTSQRFLTSVVTFWGFACLYLQRVNLSIAMVCMVKSEVAGNHTDHTALWAHGGNTSNSTWGYDIGSGLASGAVVNVSNSSFVPPAVSTPWTTTFAPLLQPGDEGYCEAMGLAKKGDTTGEFTWSKELQGLLLGSFFWGYLVLQVPGGILSERYGPRRVVFYTMMPVAILGLLSPISARLSPWLFLVVRVLIGVGESTLYPAAQALFARWSPPSERSRLVGVSLSGGQFGNAMIFPIGGFLCSSLGWDAVFYVMGAVGFVWCLAWFFLVFDSPSLSRRISALERGYIQHHTSFKDGQKPQAKPWRAIFTSLPFWAIMVGHTCGNYGLYMMLTQIPTYMKEVLKFDLKSNGVFSMMPYLSMWLFITIAGAVADMLITRNIMSRVWTRKLMSSIGLFLPGLCMIGLAFMDCTQQAAAVALLCGCVGLSGVAFAGYMINHGDIAPQFAGTLFGVTNVSATVPGILAPYIVGAITPNKTREEWQVAFFIAAAVYISGGIFYVLFAQAAVQKWAEIPTSQTNGADSSESKRMTDMGMDVDENEV</sequence>
<evidence type="ECO:0000256" key="3">
    <source>
        <dbReference type="ARBA" id="ARBA00022989"/>
    </source>
</evidence>
<evidence type="ECO:0000256" key="2">
    <source>
        <dbReference type="ARBA" id="ARBA00022692"/>
    </source>
</evidence>
<name>A0ABM1A4X1_APLCA</name>
<feature type="transmembrane region" description="Helical" evidence="6">
    <location>
        <begin position="193"/>
        <end position="211"/>
    </location>
</feature>
<evidence type="ECO:0000256" key="5">
    <source>
        <dbReference type="SAM" id="MobiDB-lite"/>
    </source>
</evidence>
<feature type="transmembrane region" description="Helical" evidence="6">
    <location>
        <begin position="217"/>
        <end position="241"/>
    </location>
</feature>
<gene>
    <name evidence="9" type="primary">LOC101860031</name>
</gene>
<feature type="region of interest" description="Disordered" evidence="5">
    <location>
        <begin position="1"/>
        <end position="29"/>
    </location>
</feature>
<proteinExistence type="predicted"/>
<evidence type="ECO:0000313" key="9">
    <source>
        <dbReference type="RefSeq" id="XP_012940897.1"/>
    </source>
</evidence>
<dbReference type="Pfam" id="PF07690">
    <property type="entry name" value="MFS_1"/>
    <property type="match status" value="1"/>
</dbReference>
<organism evidence="8 9">
    <name type="scientific">Aplysia californica</name>
    <name type="common">California sea hare</name>
    <dbReference type="NCBI Taxonomy" id="6500"/>
    <lineage>
        <taxon>Eukaryota</taxon>
        <taxon>Metazoa</taxon>
        <taxon>Spiralia</taxon>
        <taxon>Lophotrochozoa</taxon>
        <taxon>Mollusca</taxon>
        <taxon>Gastropoda</taxon>
        <taxon>Heterobranchia</taxon>
        <taxon>Euthyneura</taxon>
        <taxon>Tectipleura</taxon>
        <taxon>Aplysiida</taxon>
        <taxon>Aplysioidea</taxon>
        <taxon>Aplysiidae</taxon>
        <taxon>Aplysia</taxon>
    </lineage>
</organism>
<feature type="region of interest" description="Disordered" evidence="5">
    <location>
        <begin position="548"/>
        <end position="573"/>
    </location>
</feature>
<dbReference type="SUPFAM" id="SSF103473">
    <property type="entry name" value="MFS general substrate transporter"/>
    <property type="match status" value="1"/>
</dbReference>
<accession>A0ABM1A4X1</accession>
<keyword evidence="2 6" id="KW-0812">Transmembrane</keyword>
<dbReference type="Gene3D" id="1.20.1250.20">
    <property type="entry name" value="MFS general substrate transporter like domains"/>
    <property type="match status" value="2"/>
</dbReference>
<keyword evidence="3 6" id="KW-1133">Transmembrane helix</keyword>
<dbReference type="RefSeq" id="XP_012940897.1">
    <property type="nucleotide sequence ID" value="XM_013085443.1"/>
</dbReference>
<protein>
    <submittedName>
        <fullName evidence="9">Sialin</fullName>
    </submittedName>
</protein>
<dbReference type="CDD" id="cd17318">
    <property type="entry name" value="MFS_SLC17"/>
    <property type="match status" value="1"/>
</dbReference>
<keyword evidence="4 6" id="KW-0472">Membrane</keyword>
<dbReference type="PROSITE" id="PS50850">
    <property type="entry name" value="MFS"/>
    <property type="match status" value="1"/>
</dbReference>
<dbReference type="InterPro" id="IPR036259">
    <property type="entry name" value="MFS_trans_sf"/>
</dbReference>
<feature type="domain" description="Major facilitator superfamily (MFS) profile" evidence="7">
    <location>
        <begin position="123"/>
        <end position="539"/>
    </location>
</feature>